<dbReference type="AlphaFoldDB" id="A0A136J045"/>
<keyword evidence="3" id="KW-1185">Reference proteome</keyword>
<dbReference type="OrthoDB" id="4589291at2759"/>
<gene>
    <name evidence="2" type="ORF">Micbo1qcDRAFT_205417</name>
</gene>
<dbReference type="Proteomes" id="UP000070501">
    <property type="component" value="Unassembled WGS sequence"/>
</dbReference>
<feature type="region of interest" description="Disordered" evidence="1">
    <location>
        <begin position="53"/>
        <end position="74"/>
    </location>
</feature>
<reference evidence="3" key="1">
    <citation type="submission" date="2016-02" db="EMBL/GenBank/DDBJ databases">
        <title>Draft genome sequence of Microdochium bolleyi, a fungal endophyte of beachgrass.</title>
        <authorList>
            <consortium name="DOE Joint Genome Institute"/>
            <person name="David A.S."/>
            <person name="May G."/>
            <person name="Haridas S."/>
            <person name="Lim J."/>
            <person name="Wang M."/>
            <person name="Labutti K."/>
            <person name="Lipzen A."/>
            <person name="Barry K."/>
            <person name="Grigoriev I.V."/>
        </authorList>
    </citation>
    <scope>NUCLEOTIDE SEQUENCE [LARGE SCALE GENOMIC DNA]</scope>
    <source>
        <strain evidence="3">J235TASD1</strain>
    </source>
</reference>
<evidence type="ECO:0000313" key="3">
    <source>
        <dbReference type="Proteomes" id="UP000070501"/>
    </source>
</evidence>
<organism evidence="2 3">
    <name type="scientific">Microdochium bolleyi</name>
    <dbReference type="NCBI Taxonomy" id="196109"/>
    <lineage>
        <taxon>Eukaryota</taxon>
        <taxon>Fungi</taxon>
        <taxon>Dikarya</taxon>
        <taxon>Ascomycota</taxon>
        <taxon>Pezizomycotina</taxon>
        <taxon>Sordariomycetes</taxon>
        <taxon>Xylariomycetidae</taxon>
        <taxon>Xylariales</taxon>
        <taxon>Microdochiaceae</taxon>
        <taxon>Microdochium</taxon>
    </lineage>
</organism>
<feature type="compositionally biased region" description="Pro residues" evidence="1">
    <location>
        <begin position="58"/>
        <end position="67"/>
    </location>
</feature>
<evidence type="ECO:0000313" key="2">
    <source>
        <dbReference type="EMBL" id="KXJ90591.1"/>
    </source>
</evidence>
<dbReference type="EMBL" id="KQ964252">
    <property type="protein sequence ID" value="KXJ90591.1"/>
    <property type="molecule type" value="Genomic_DNA"/>
</dbReference>
<accession>A0A136J045</accession>
<dbReference type="InParanoid" id="A0A136J045"/>
<protein>
    <submittedName>
        <fullName evidence="2">Uncharacterized protein</fullName>
    </submittedName>
</protein>
<proteinExistence type="predicted"/>
<evidence type="ECO:0000256" key="1">
    <source>
        <dbReference type="SAM" id="MobiDB-lite"/>
    </source>
</evidence>
<sequence length="260" mass="29278">MDGISIAIGAGIAKAGPEPSRSPIATTGAELPLSPTSAAAAAADSNITSTVMFEPAYAPGPPQPQPQPQQHRPYEAPEWHHDISVAVVEMAFSPPHETPDGHPSWNARLLLRTRDLPRLMREGLFWDDGNIHREAGYVALEQQDGEYPHSGLRNKRVWYLSSTEIATPAYTADFCNPSDSSNHLWVAKLYVWARDMRDLTDFRPAERLWNQTYHCIASSQDAKEVYYEYRHFDRAAQAEAVNAIYDRAPLEGWWPWPRRT</sequence>
<name>A0A136J045_9PEZI</name>